<keyword evidence="7 8" id="KW-0927">Auxin signaling pathway</keyword>
<evidence type="ECO:0000256" key="8">
    <source>
        <dbReference type="RuleBase" id="RU004549"/>
    </source>
</evidence>
<gene>
    <name evidence="11" type="ORF">CDL15_Pgr022026</name>
</gene>
<dbReference type="GO" id="GO:0006355">
    <property type="term" value="P:regulation of DNA-templated transcription"/>
    <property type="evidence" value="ECO:0007669"/>
    <property type="project" value="InterPro"/>
</dbReference>
<keyword evidence="5 8" id="KW-0804">Transcription</keyword>
<proteinExistence type="inferred from homology"/>
<evidence type="ECO:0000256" key="9">
    <source>
        <dbReference type="SAM" id="MobiDB-lite"/>
    </source>
</evidence>
<reference evidence="12" key="1">
    <citation type="journal article" date="2017" name="Plant J.">
        <title>The pomegranate (Punica granatum L.) genome and the genomics of punicalagin biosynthesis.</title>
        <authorList>
            <person name="Qin G."/>
            <person name="Xu C."/>
            <person name="Ming R."/>
            <person name="Tang H."/>
            <person name="Guyot R."/>
            <person name="Kramer E.M."/>
            <person name="Hu Y."/>
            <person name="Yi X."/>
            <person name="Qi Y."/>
            <person name="Xu X."/>
            <person name="Gao Z."/>
            <person name="Pan H."/>
            <person name="Jian J."/>
            <person name="Tian Y."/>
            <person name="Yue Z."/>
            <person name="Xu Y."/>
        </authorList>
    </citation>
    <scope>NUCLEOTIDE SEQUENCE [LARGE SCALE GENOMIC DNA]</scope>
    <source>
        <strain evidence="12">cv. Dabenzi</strain>
    </source>
</reference>
<dbReference type="Proteomes" id="UP000197138">
    <property type="component" value="Unassembled WGS sequence"/>
</dbReference>
<evidence type="ECO:0000256" key="5">
    <source>
        <dbReference type="ARBA" id="ARBA00023163"/>
    </source>
</evidence>
<dbReference type="EMBL" id="MTKT01006103">
    <property type="protein sequence ID" value="OWM63281.1"/>
    <property type="molecule type" value="Genomic_DNA"/>
</dbReference>
<evidence type="ECO:0000256" key="4">
    <source>
        <dbReference type="ARBA" id="ARBA00023015"/>
    </source>
</evidence>
<evidence type="ECO:0000256" key="6">
    <source>
        <dbReference type="ARBA" id="ARBA00023242"/>
    </source>
</evidence>
<comment type="function">
    <text evidence="8">Aux/IAA proteins are short-lived transcriptional factors that function as repressors of early auxin response genes at low auxin concentrations.</text>
</comment>
<dbReference type="InterPro" id="IPR053793">
    <property type="entry name" value="PB1-like"/>
</dbReference>
<protein>
    <recommendedName>
        <fullName evidence="8">Auxin-responsive protein</fullName>
    </recommendedName>
</protein>
<feature type="compositionally biased region" description="Polar residues" evidence="9">
    <location>
        <begin position="48"/>
        <end position="61"/>
    </location>
</feature>
<evidence type="ECO:0000313" key="12">
    <source>
        <dbReference type="Proteomes" id="UP000197138"/>
    </source>
</evidence>
<dbReference type="PANTHER" id="PTHR31734:SF261">
    <property type="entry name" value="AUXIN-RESPONSIVE PROTEIN IAA13"/>
    <property type="match status" value="1"/>
</dbReference>
<comment type="subunit">
    <text evidence="8">Homodimers and heterodimers.</text>
</comment>
<evidence type="ECO:0000259" key="10">
    <source>
        <dbReference type="PROSITE" id="PS51745"/>
    </source>
</evidence>
<evidence type="ECO:0000313" key="11">
    <source>
        <dbReference type="EMBL" id="OWM63281.1"/>
    </source>
</evidence>
<dbReference type="AlphaFoldDB" id="A0A218VTD8"/>
<name>A0A218VTD8_PUNGR</name>
<dbReference type="PROSITE" id="PS51745">
    <property type="entry name" value="PB1"/>
    <property type="match status" value="1"/>
</dbReference>
<feature type="region of interest" description="Disordered" evidence="9">
    <location>
        <begin position="48"/>
        <end position="84"/>
    </location>
</feature>
<evidence type="ECO:0000256" key="3">
    <source>
        <dbReference type="ARBA" id="ARBA00022491"/>
    </source>
</evidence>
<comment type="caution">
    <text evidence="11">The sequence shown here is derived from an EMBL/GenBank/DDBJ whole genome shotgun (WGS) entry which is preliminary data.</text>
</comment>
<evidence type="ECO:0000256" key="2">
    <source>
        <dbReference type="ARBA" id="ARBA00006728"/>
    </source>
</evidence>
<feature type="region of interest" description="Disordered" evidence="9">
    <location>
        <begin position="97"/>
        <end position="136"/>
    </location>
</feature>
<sequence>MSHKVAEDAELELGLGLSIGGGRAKHGGWREYGRILTAEDFPSLVSQSTNNSNAVAGSVSGNKRAAAEPDSQDGGGGSPTSVSQIVGWPPIRSYRINSLVNQKPPRSEEAKGSVGKKDEPSHVPKGNRPYEGKTSNTVKEMSNLGFVKVCVDGIPIGRKVDLNAHSSYETLAQAIEDMFFGPTSSIGGGEKEQVNRPSKLLDGSSDFVLTYEDKEGDWMLVGDVPWRMFLSSVKRLRIMRTSEANGLGRHHVNPAKLLTSDFTFSISVE</sequence>
<dbReference type="GO" id="GO:0009734">
    <property type="term" value="P:auxin-activated signaling pathway"/>
    <property type="evidence" value="ECO:0007669"/>
    <property type="project" value="UniProtKB-UniRule"/>
</dbReference>
<keyword evidence="4 8" id="KW-0805">Transcription regulation</keyword>
<comment type="subcellular location">
    <subcellularLocation>
        <location evidence="1 8">Nucleus</location>
    </subcellularLocation>
</comment>
<dbReference type="FunFam" id="3.10.20.90:FF:000078">
    <property type="entry name" value="Auxin-responsive protein"/>
    <property type="match status" value="1"/>
</dbReference>
<keyword evidence="6 8" id="KW-0539">Nucleus</keyword>
<dbReference type="PANTHER" id="PTHR31734">
    <property type="entry name" value="AUXIN-RESPONSIVE PROTEIN IAA17"/>
    <property type="match status" value="1"/>
</dbReference>
<dbReference type="InterPro" id="IPR003311">
    <property type="entry name" value="AUX_IAA"/>
</dbReference>
<keyword evidence="3 8" id="KW-0678">Repressor</keyword>
<dbReference type="Gene3D" id="3.10.20.90">
    <property type="entry name" value="Phosphatidylinositol 3-kinase Catalytic Subunit, Chain A, domain 1"/>
    <property type="match status" value="1"/>
</dbReference>
<feature type="domain" description="PB1" evidence="10">
    <location>
        <begin position="144"/>
        <end position="243"/>
    </location>
</feature>
<dbReference type="SUPFAM" id="SSF54277">
    <property type="entry name" value="CAD &amp; PB1 domains"/>
    <property type="match status" value="1"/>
</dbReference>
<comment type="similarity">
    <text evidence="2 8">Belongs to the Aux/IAA family.</text>
</comment>
<evidence type="ECO:0000256" key="7">
    <source>
        <dbReference type="ARBA" id="ARBA00023294"/>
    </source>
</evidence>
<organism evidence="11 12">
    <name type="scientific">Punica granatum</name>
    <name type="common">Pomegranate</name>
    <dbReference type="NCBI Taxonomy" id="22663"/>
    <lineage>
        <taxon>Eukaryota</taxon>
        <taxon>Viridiplantae</taxon>
        <taxon>Streptophyta</taxon>
        <taxon>Embryophyta</taxon>
        <taxon>Tracheophyta</taxon>
        <taxon>Spermatophyta</taxon>
        <taxon>Magnoliopsida</taxon>
        <taxon>eudicotyledons</taxon>
        <taxon>Gunneridae</taxon>
        <taxon>Pentapetalae</taxon>
        <taxon>rosids</taxon>
        <taxon>malvids</taxon>
        <taxon>Myrtales</taxon>
        <taxon>Lythraceae</taxon>
        <taxon>Punica</taxon>
    </lineage>
</organism>
<evidence type="ECO:0000256" key="1">
    <source>
        <dbReference type="ARBA" id="ARBA00004123"/>
    </source>
</evidence>
<dbReference type="Pfam" id="PF02309">
    <property type="entry name" value="AUX_IAA"/>
    <property type="match status" value="1"/>
</dbReference>
<dbReference type="InterPro" id="IPR033389">
    <property type="entry name" value="AUX/IAA_dom"/>
</dbReference>
<accession>A0A218VTD8</accession>
<feature type="compositionally biased region" description="Basic and acidic residues" evidence="9">
    <location>
        <begin position="105"/>
        <end position="122"/>
    </location>
</feature>
<dbReference type="GO" id="GO:0005634">
    <property type="term" value="C:nucleus"/>
    <property type="evidence" value="ECO:0007669"/>
    <property type="project" value="UniProtKB-SubCell"/>
</dbReference>